<dbReference type="SUPFAM" id="SSF55620">
    <property type="entry name" value="Tetrahydrobiopterin biosynthesis enzymes-like"/>
    <property type="match status" value="1"/>
</dbReference>
<dbReference type="SMART" id="SM00905">
    <property type="entry name" value="FolB"/>
    <property type="match status" value="1"/>
</dbReference>
<dbReference type="NCBIfam" id="TIGR00525">
    <property type="entry name" value="folB"/>
    <property type="match status" value="1"/>
</dbReference>
<name>A0A4R1QKR3_9BACL</name>
<feature type="domain" description="Dihydroneopterin aldolase/epimerase" evidence="7">
    <location>
        <begin position="5"/>
        <end position="118"/>
    </location>
</feature>
<dbReference type="InterPro" id="IPR043133">
    <property type="entry name" value="GTP-CH-I_C/QueF"/>
</dbReference>
<evidence type="ECO:0000256" key="6">
    <source>
        <dbReference type="RuleBase" id="RU362079"/>
    </source>
</evidence>
<sequence length="120" mass="13704">MSDKIYLQQMEFYGYHGVFPEENKLGQKFLVDLIIETDLKKAGQTDDLNETINYAHLYQICEEVVEGKPFKLIEAVAEQIAERILTTFPTVLSCTVKVTKPNPPIKGHYQSVAVEIVRSR</sequence>
<dbReference type="GO" id="GO:0046656">
    <property type="term" value="P:folic acid biosynthetic process"/>
    <property type="evidence" value="ECO:0007669"/>
    <property type="project" value="UniProtKB-UniRule"/>
</dbReference>
<evidence type="ECO:0000256" key="4">
    <source>
        <dbReference type="ARBA" id="ARBA00022909"/>
    </source>
</evidence>
<evidence type="ECO:0000313" key="9">
    <source>
        <dbReference type="Proteomes" id="UP000295658"/>
    </source>
</evidence>
<dbReference type="InterPro" id="IPR006156">
    <property type="entry name" value="Dihydroneopterin_aldolase"/>
</dbReference>
<dbReference type="GO" id="GO:0046654">
    <property type="term" value="P:tetrahydrofolate biosynthetic process"/>
    <property type="evidence" value="ECO:0007669"/>
    <property type="project" value="UniProtKB-UniRule"/>
</dbReference>
<dbReference type="Proteomes" id="UP000295658">
    <property type="component" value="Unassembled WGS sequence"/>
</dbReference>
<dbReference type="OrthoDB" id="9803748at2"/>
<keyword evidence="4 6" id="KW-0289">Folate biosynthesis</keyword>
<dbReference type="UniPathway" id="UPA00077">
    <property type="reaction ID" value="UER00154"/>
</dbReference>
<dbReference type="EMBL" id="SLUL01000017">
    <property type="protein sequence ID" value="TCL46116.1"/>
    <property type="molecule type" value="Genomic_DNA"/>
</dbReference>
<dbReference type="PANTHER" id="PTHR42844:SF1">
    <property type="entry name" value="DIHYDRONEOPTERIN ALDOLASE 1-RELATED"/>
    <property type="match status" value="1"/>
</dbReference>
<comment type="function">
    <text evidence="6">Catalyzes the conversion of 7,8-dihydroneopterin to 6-hydroxymethyl-7,8-dihydropterin.</text>
</comment>
<dbReference type="CDD" id="cd00534">
    <property type="entry name" value="DHNA_DHNTPE"/>
    <property type="match status" value="1"/>
</dbReference>
<dbReference type="EC" id="4.1.2.25" evidence="6"/>
<evidence type="ECO:0000259" key="7">
    <source>
        <dbReference type="SMART" id="SM00905"/>
    </source>
</evidence>
<comment type="caution">
    <text evidence="8">The sequence shown here is derived from an EMBL/GenBank/DDBJ whole genome shotgun (WGS) entry which is preliminary data.</text>
</comment>
<evidence type="ECO:0000256" key="2">
    <source>
        <dbReference type="ARBA" id="ARBA00005013"/>
    </source>
</evidence>
<dbReference type="Gene3D" id="3.30.1130.10">
    <property type="match status" value="1"/>
</dbReference>
<dbReference type="RefSeq" id="WP_132949412.1">
    <property type="nucleotide sequence ID" value="NZ_BSVG01000014.1"/>
</dbReference>
<gene>
    <name evidence="8" type="ORF">EDD69_11752</name>
</gene>
<dbReference type="NCBIfam" id="TIGR00526">
    <property type="entry name" value="folB_dom"/>
    <property type="match status" value="1"/>
</dbReference>
<proteinExistence type="inferred from homology"/>
<organism evidence="8 9">
    <name type="scientific">Thermolongibacillus altinsuensis</name>
    <dbReference type="NCBI Taxonomy" id="575256"/>
    <lineage>
        <taxon>Bacteria</taxon>
        <taxon>Bacillati</taxon>
        <taxon>Bacillota</taxon>
        <taxon>Bacilli</taxon>
        <taxon>Bacillales</taxon>
        <taxon>Anoxybacillaceae</taxon>
        <taxon>Thermolongibacillus</taxon>
    </lineage>
</organism>
<keyword evidence="9" id="KW-1185">Reference proteome</keyword>
<comment type="similarity">
    <text evidence="3 6">Belongs to the DHNA family.</text>
</comment>
<evidence type="ECO:0000313" key="8">
    <source>
        <dbReference type="EMBL" id="TCL46116.1"/>
    </source>
</evidence>
<comment type="catalytic activity">
    <reaction evidence="1 6">
        <text>7,8-dihydroneopterin = 6-hydroxymethyl-7,8-dihydropterin + glycolaldehyde</text>
        <dbReference type="Rhea" id="RHEA:10540"/>
        <dbReference type="ChEBI" id="CHEBI:17001"/>
        <dbReference type="ChEBI" id="CHEBI:17071"/>
        <dbReference type="ChEBI" id="CHEBI:44841"/>
        <dbReference type="EC" id="4.1.2.25"/>
    </reaction>
</comment>
<reference evidence="8 9" key="1">
    <citation type="submission" date="2019-03" db="EMBL/GenBank/DDBJ databases">
        <title>Genomic Encyclopedia of Type Strains, Phase IV (KMG-IV): sequencing the most valuable type-strain genomes for metagenomic binning, comparative biology and taxonomic classification.</title>
        <authorList>
            <person name="Goeker M."/>
        </authorList>
    </citation>
    <scope>NUCLEOTIDE SEQUENCE [LARGE SCALE GENOMIC DNA]</scope>
    <source>
        <strain evidence="8 9">DSM 24979</strain>
    </source>
</reference>
<dbReference type="FunFam" id="3.30.1130.10:FF:000003">
    <property type="entry name" value="7,8-dihydroneopterin aldolase"/>
    <property type="match status" value="1"/>
</dbReference>
<evidence type="ECO:0000256" key="1">
    <source>
        <dbReference type="ARBA" id="ARBA00001353"/>
    </source>
</evidence>
<dbReference type="PANTHER" id="PTHR42844">
    <property type="entry name" value="DIHYDRONEOPTERIN ALDOLASE 1-RELATED"/>
    <property type="match status" value="1"/>
</dbReference>
<dbReference type="GO" id="GO:0005737">
    <property type="term" value="C:cytoplasm"/>
    <property type="evidence" value="ECO:0007669"/>
    <property type="project" value="TreeGrafter"/>
</dbReference>
<dbReference type="AlphaFoldDB" id="A0A4R1QKR3"/>
<dbReference type="GO" id="GO:0004150">
    <property type="term" value="F:dihydroneopterin aldolase activity"/>
    <property type="evidence" value="ECO:0007669"/>
    <property type="project" value="UniProtKB-UniRule"/>
</dbReference>
<protein>
    <recommendedName>
        <fullName evidence="6">7,8-dihydroneopterin aldolase</fullName>
        <ecNumber evidence="6">4.1.2.25</ecNumber>
    </recommendedName>
</protein>
<dbReference type="InterPro" id="IPR006157">
    <property type="entry name" value="FolB_dom"/>
</dbReference>
<evidence type="ECO:0000256" key="5">
    <source>
        <dbReference type="ARBA" id="ARBA00023239"/>
    </source>
</evidence>
<accession>A0A4R1QKR3</accession>
<dbReference type="Pfam" id="PF02152">
    <property type="entry name" value="FolB"/>
    <property type="match status" value="1"/>
</dbReference>
<evidence type="ECO:0000256" key="3">
    <source>
        <dbReference type="ARBA" id="ARBA00005708"/>
    </source>
</evidence>
<comment type="pathway">
    <text evidence="2 6">Cofactor biosynthesis; tetrahydrofolate biosynthesis; 2-amino-4-hydroxy-6-hydroxymethyl-7,8-dihydropteridine diphosphate from 7,8-dihydroneopterin triphosphate: step 3/4.</text>
</comment>
<keyword evidence="5 6" id="KW-0456">Lyase</keyword>